<dbReference type="EMBL" id="FPKU01000003">
    <property type="protein sequence ID" value="SFZ86382.1"/>
    <property type="molecule type" value="Genomic_DNA"/>
</dbReference>
<proteinExistence type="predicted"/>
<organism evidence="3 4">
    <name type="scientific">Devosia enhydra</name>
    <dbReference type="NCBI Taxonomy" id="665118"/>
    <lineage>
        <taxon>Bacteria</taxon>
        <taxon>Pseudomonadati</taxon>
        <taxon>Pseudomonadota</taxon>
        <taxon>Alphaproteobacteria</taxon>
        <taxon>Hyphomicrobiales</taxon>
        <taxon>Devosiaceae</taxon>
        <taxon>Devosia</taxon>
    </lineage>
</organism>
<dbReference type="Proteomes" id="UP000183447">
    <property type="component" value="Unassembled WGS sequence"/>
</dbReference>
<name>A0A1K2I1X3_9HYPH</name>
<reference evidence="3 4" key="1">
    <citation type="submission" date="2016-11" db="EMBL/GenBank/DDBJ databases">
        <authorList>
            <person name="Jaros S."/>
            <person name="Januszkiewicz K."/>
            <person name="Wedrychowicz H."/>
        </authorList>
    </citation>
    <scope>NUCLEOTIDE SEQUENCE [LARGE SCALE GENOMIC DNA]</scope>
    <source>
        <strain evidence="3 4">ATCC 23634</strain>
    </source>
</reference>
<keyword evidence="2" id="KW-0732">Signal</keyword>
<gene>
    <name evidence="3" type="ORF">SAMN02983003_3562</name>
</gene>
<sequence>MKAAFVCLGLMLASASSPVLAQNMSVPDGFTCTCWADIDQPMPMPGGGKSYICPPGPRTITENLPQRTFMRGGDTIIASCELPLGSPNDNPSTYDRGSSVSDGEEGGGRQR</sequence>
<accession>A0A1K2I1X3</accession>
<dbReference type="RefSeq" id="WP_143145873.1">
    <property type="nucleotide sequence ID" value="NZ_FPKU01000003.1"/>
</dbReference>
<feature type="chain" id="PRO_5012069081" evidence="2">
    <location>
        <begin position="22"/>
        <end position="111"/>
    </location>
</feature>
<dbReference type="AlphaFoldDB" id="A0A1K2I1X3"/>
<protein>
    <submittedName>
        <fullName evidence="3">Uncharacterized protein</fullName>
    </submittedName>
</protein>
<feature type="region of interest" description="Disordered" evidence="1">
    <location>
        <begin position="80"/>
        <end position="111"/>
    </location>
</feature>
<dbReference type="STRING" id="665118.SAMN02983003_3562"/>
<evidence type="ECO:0000313" key="4">
    <source>
        <dbReference type="Proteomes" id="UP000183447"/>
    </source>
</evidence>
<evidence type="ECO:0000313" key="3">
    <source>
        <dbReference type="EMBL" id="SFZ86382.1"/>
    </source>
</evidence>
<keyword evidence="4" id="KW-1185">Reference proteome</keyword>
<feature type="signal peptide" evidence="2">
    <location>
        <begin position="1"/>
        <end position="21"/>
    </location>
</feature>
<evidence type="ECO:0000256" key="2">
    <source>
        <dbReference type="SAM" id="SignalP"/>
    </source>
</evidence>
<evidence type="ECO:0000256" key="1">
    <source>
        <dbReference type="SAM" id="MobiDB-lite"/>
    </source>
</evidence>